<keyword evidence="2" id="KW-1185">Reference proteome</keyword>
<accession>A0A553IAA2</accession>
<dbReference type="InterPro" id="IPR036388">
    <property type="entry name" value="WH-like_DNA-bd_sf"/>
</dbReference>
<evidence type="ECO:0000313" key="2">
    <source>
        <dbReference type="Proteomes" id="UP000319160"/>
    </source>
</evidence>
<sequence>MSDILKDEALESVSSIVALLSQGSGPFLSEETRVKALQAANKVIRVLEKPEDGLIKFAFSPTTWMALRVCAQLNVFEMITRKETISAVEIAAEGNADEILISYVAEKGDGLYGPTNWTMHINDRLAQGTIKFIYDASMLPIAQGANWLKETGYQNPEDARRGMFQTANHTDLPTFKWLTIPKNKELWDNANTFFEGDRGNRPSWLSWFPVKDKFFPGGHQQKTPLLVDVAGGRGHDLMEFLAKYPEEPGPFVLHDQEIVLHSAPSLSPRITKQSFDLFADSPVQSKRPWEADSLGNRL</sequence>
<dbReference type="Gene3D" id="3.40.50.150">
    <property type="entry name" value="Vaccinia Virus protein VP39"/>
    <property type="match status" value="1"/>
</dbReference>
<dbReference type="PANTHER" id="PTHR43712">
    <property type="entry name" value="PUTATIVE (AFU_ORTHOLOGUE AFUA_4G14580)-RELATED"/>
    <property type="match status" value="1"/>
</dbReference>
<dbReference type="AlphaFoldDB" id="A0A553IAA2"/>
<protein>
    <recommendedName>
        <fullName evidence="3">O-methyltransferase domain-containing protein</fullName>
    </recommendedName>
</protein>
<evidence type="ECO:0008006" key="3">
    <source>
        <dbReference type="Google" id="ProtNLM"/>
    </source>
</evidence>
<dbReference type="Proteomes" id="UP000319160">
    <property type="component" value="Unassembled WGS sequence"/>
</dbReference>
<proteinExistence type="predicted"/>
<evidence type="ECO:0000313" key="1">
    <source>
        <dbReference type="EMBL" id="TRX97130.1"/>
    </source>
</evidence>
<reference evidence="2" key="1">
    <citation type="submission" date="2019-06" db="EMBL/GenBank/DDBJ databases">
        <title>Draft genome sequence of the griseofulvin-producing fungus Xylaria cubensis strain G536.</title>
        <authorList>
            <person name="Mead M.E."/>
            <person name="Raja H.A."/>
            <person name="Steenwyk J.L."/>
            <person name="Knowles S.L."/>
            <person name="Oberlies N.H."/>
            <person name="Rokas A."/>
        </authorList>
    </citation>
    <scope>NUCLEOTIDE SEQUENCE [LARGE SCALE GENOMIC DNA]</scope>
    <source>
        <strain evidence="2">G536</strain>
    </source>
</reference>
<name>A0A553IAA2_9PEZI</name>
<organism evidence="1 2">
    <name type="scientific">Xylaria flabelliformis</name>
    <dbReference type="NCBI Taxonomy" id="2512241"/>
    <lineage>
        <taxon>Eukaryota</taxon>
        <taxon>Fungi</taxon>
        <taxon>Dikarya</taxon>
        <taxon>Ascomycota</taxon>
        <taxon>Pezizomycotina</taxon>
        <taxon>Sordariomycetes</taxon>
        <taxon>Xylariomycetidae</taxon>
        <taxon>Xylariales</taxon>
        <taxon>Xylariaceae</taxon>
        <taxon>Xylaria</taxon>
    </lineage>
</organism>
<dbReference type="InterPro" id="IPR029063">
    <property type="entry name" value="SAM-dependent_MTases_sf"/>
</dbReference>
<dbReference type="EMBL" id="VFLP01000007">
    <property type="protein sequence ID" value="TRX97130.1"/>
    <property type="molecule type" value="Genomic_DNA"/>
</dbReference>
<gene>
    <name evidence="1" type="ORF">FHL15_001924</name>
</gene>
<comment type="caution">
    <text evidence="1">The sequence shown here is derived from an EMBL/GenBank/DDBJ whole genome shotgun (WGS) entry which is preliminary data.</text>
</comment>
<dbReference type="Gene3D" id="1.10.10.10">
    <property type="entry name" value="Winged helix-like DNA-binding domain superfamily/Winged helix DNA-binding domain"/>
    <property type="match status" value="1"/>
</dbReference>
<dbReference type="PANTHER" id="PTHR43712:SF1">
    <property type="entry name" value="HYPOTHETICAL O-METHYLTRANSFERASE (EUROFUNG)-RELATED"/>
    <property type="match status" value="1"/>
</dbReference>
<dbReference type="OrthoDB" id="3340390at2759"/>